<dbReference type="GO" id="GO:0008270">
    <property type="term" value="F:zinc ion binding"/>
    <property type="evidence" value="ECO:0007669"/>
    <property type="project" value="UniProtKB-KW"/>
</dbReference>
<proteinExistence type="predicted"/>
<feature type="compositionally biased region" description="Polar residues" evidence="3">
    <location>
        <begin position="343"/>
        <end position="370"/>
    </location>
</feature>
<evidence type="ECO:0000256" key="2">
    <source>
        <dbReference type="PROSITE-ProRule" id="PRU00723"/>
    </source>
</evidence>
<dbReference type="InterPro" id="IPR000571">
    <property type="entry name" value="Znf_CCCH"/>
</dbReference>
<feature type="domain" description="C3H1-type" evidence="4">
    <location>
        <begin position="617"/>
        <end position="641"/>
    </location>
</feature>
<feature type="zinc finger region" description="C3H1-type" evidence="2">
    <location>
        <begin position="617"/>
        <end position="641"/>
    </location>
</feature>
<keyword evidence="6" id="KW-1185">Reference proteome</keyword>
<name>A0A8T1R7C4_CARIL</name>
<dbReference type="GO" id="GO:0005634">
    <property type="term" value="C:nucleus"/>
    <property type="evidence" value="ECO:0007669"/>
    <property type="project" value="TreeGrafter"/>
</dbReference>
<dbReference type="GO" id="GO:0003723">
    <property type="term" value="F:RNA binding"/>
    <property type="evidence" value="ECO:0007669"/>
    <property type="project" value="InterPro"/>
</dbReference>
<feature type="compositionally biased region" description="Basic residues" evidence="3">
    <location>
        <begin position="543"/>
        <end position="570"/>
    </location>
</feature>
<evidence type="ECO:0000313" key="6">
    <source>
        <dbReference type="Proteomes" id="UP000811609"/>
    </source>
</evidence>
<feature type="compositionally biased region" description="Basic and acidic residues" evidence="3">
    <location>
        <begin position="528"/>
        <end position="540"/>
    </location>
</feature>
<dbReference type="Proteomes" id="UP000811609">
    <property type="component" value="Chromosome 3"/>
</dbReference>
<feature type="region of interest" description="Disordered" evidence="3">
    <location>
        <begin position="178"/>
        <end position="201"/>
    </location>
</feature>
<feature type="domain" description="C3H1-type" evidence="4">
    <location>
        <begin position="642"/>
        <end position="669"/>
    </location>
</feature>
<protein>
    <recommendedName>
        <fullName evidence="4">C3H1-type domain-containing protein</fullName>
    </recommendedName>
</protein>
<feature type="region of interest" description="Disordered" evidence="3">
    <location>
        <begin position="77"/>
        <end position="106"/>
    </location>
</feature>
<dbReference type="GO" id="GO:0045892">
    <property type="term" value="P:negative regulation of DNA-templated transcription"/>
    <property type="evidence" value="ECO:0007669"/>
    <property type="project" value="InterPro"/>
</dbReference>
<dbReference type="AlphaFoldDB" id="A0A8T1R7C4"/>
<evidence type="ECO:0000259" key="4">
    <source>
        <dbReference type="PROSITE" id="PS50103"/>
    </source>
</evidence>
<keyword evidence="1" id="KW-0677">Repeat</keyword>
<keyword evidence="2" id="KW-0479">Metal-binding</keyword>
<gene>
    <name evidence="5" type="ORF">CIPAW_03G213600</name>
</gene>
<keyword evidence="2" id="KW-0863">Zinc-finger</keyword>
<dbReference type="EMBL" id="CM031811">
    <property type="protein sequence ID" value="KAG6662004.1"/>
    <property type="molecule type" value="Genomic_DNA"/>
</dbReference>
<accession>A0A8T1R7C4</accession>
<evidence type="ECO:0000313" key="5">
    <source>
        <dbReference type="EMBL" id="KAG6662002.1"/>
    </source>
</evidence>
<dbReference type="PROSITE" id="PS50103">
    <property type="entry name" value="ZF_C3H1"/>
    <property type="match status" value="3"/>
</dbReference>
<dbReference type="SMART" id="SM00356">
    <property type="entry name" value="ZnF_C3H1"/>
    <property type="match status" value="3"/>
</dbReference>
<comment type="caution">
    <text evidence="5">The sequence shown here is derived from an EMBL/GenBank/DDBJ whole genome shotgun (WGS) entry which is preliminary data.</text>
</comment>
<organism evidence="5 6">
    <name type="scientific">Carya illinoinensis</name>
    <name type="common">Pecan</name>
    <dbReference type="NCBI Taxonomy" id="32201"/>
    <lineage>
        <taxon>Eukaryota</taxon>
        <taxon>Viridiplantae</taxon>
        <taxon>Streptophyta</taxon>
        <taxon>Embryophyta</taxon>
        <taxon>Tracheophyta</taxon>
        <taxon>Spermatophyta</taxon>
        <taxon>Magnoliopsida</taxon>
        <taxon>eudicotyledons</taxon>
        <taxon>Gunneridae</taxon>
        <taxon>Pentapetalae</taxon>
        <taxon>rosids</taxon>
        <taxon>fabids</taxon>
        <taxon>Fagales</taxon>
        <taxon>Juglandaceae</taxon>
        <taxon>Carya</taxon>
    </lineage>
</organism>
<feature type="compositionally biased region" description="Polar residues" evidence="3">
    <location>
        <begin position="183"/>
        <end position="201"/>
    </location>
</feature>
<evidence type="ECO:0000256" key="3">
    <source>
        <dbReference type="SAM" id="MobiDB-lite"/>
    </source>
</evidence>
<evidence type="ECO:0000256" key="1">
    <source>
        <dbReference type="ARBA" id="ARBA00022737"/>
    </source>
</evidence>
<dbReference type="FunFam" id="2.30.30.1190:FF:000010">
    <property type="entry name" value="C3H-type transcription factor"/>
    <property type="match status" value="1"/>
</dbReference>
<reference evidence="5" key="1">
    <citation type="submission" date="2020-12" db="EMBL/GenBank/DDBJ databases">
        <title>WGS assembly of Carya illinoinensis cv. Pawnee.</title>
        <authorList>
            <person name="Platts A."/>
            <person name="Shu S."/>
            <person name="Wright S."/>
            <person name="Barry K."/>
            <person name="Edger P."/>
            <person name="Pires J.C."/>
            <person name="Schmutz J."/>
        </authorList>
    </citation>
    <scope>NUCLEOTIDE SEQUENCE</scope>
    <source>
        <tissue evidence="5">Leaf</tissue>
    </source>
</reference>
<feature type="region of interest" description="Disordered" evidence="3">
    <location>
        <begin position="496"/>
        <end position="574"/>
    </location>
</feature>
<dbReference type="InterPro" id="IPR045124">
    <property type="entry name" value="Su(sable)-like"/>
</dbReference>
<dbReference type="EMBL" id="CM031811">
    <property type="protein sequence ID" value="KAG6662003.1"/>
    <property type="molecule type" value="Genomic_DNA"/>
</dbReference>
<dbReference type="PANTHER" id="PTHR13119">
    <property type="entry name" value="ZINC FINGER CCCH DOMAIN-CONTAINING PROTEI"/>
    <property type="match status" value="1"/>
</dbReference>
<feature type="domain" description="C3H1-type" evidence="4">
    <location>
        <begin position="588"/>
        <end position="615"/>
    </location>
</feature>
<keyword evidence="2" id="KW-0862">Zinc</keyword>
<feature type="zinc finger region" description="C3H1-type" evidence="2">
    <location>
        <begin position="588"/>
        <end position="615"/>
    </location>
</feature>
<dbReference type="EMBL" id="CM031811">
    <property type="protein sequence ID" value="KAG6662002.1"/>
    <property type="molecule type" value="Genomic_DNA"/>
</dbReference>
<sequence length="978" mass="107543">MEKAEIEAPKPSETPLFSFTRCRSHLKSDTYTTLVRILSHCYENSQLPSAVQVLHPELNSDYGSDELEQATGKEVCESSELVGPNRMEPPKLATQKETESDESSEVIGVQDRGFSDAQHVGIDEIERKMAIEENEDLSKCMDVTFDESADGIGLQDRRFCPEKFLKDELERIVTANKEPVNGNGINPPTASSDKNQGNSDNATVMNTQAEHIACQDILMERDENEKKNTDAFNLLLDKNVIGEVLEPIENGKDKALSSKTNSFDIKYEMQQMDIEMVKSVSSSHAKNFHTPITKDTEIEKGICSTQNISEAFDLSLDKDMFGEPPKRSENMDGESFFLKTDVVQSENETPQAQTQLEKSVHSSNSLNSPNHMAEDGDVEEGEISGDYGTDDKSLDMFSEDAMVSGENSVDDMQISLDVFDKKEFHHNELNSAKGKAIEFTSFNVDTVDNANNNREVEPEECNRNEMTLRPEMSFHQKPMKAKMADMHDILLEDGKNRKKGGAEEGGCPTPACPSDLESHAQISPKNTTDSHKITSTEEQHANSSKKKKRGPLSKEKKEKKKLKERKRRAEKNRELGVKRLKLYPVSKPKTVTYCRHYLKGRCHQGDKCQFSHDIVPLTKSTPCSYFARHSCMKGDDCPFDHQLSKYPCDNYVKGFCSRGDACMFSHKIPTKEDSTAPSNYCTPELKTPSSLAKKNIKKQLNIVGSSVQNDAFSNSTGAHPPTNVKTLVKPSAVAPKRISRLPPAEKSPVVNFSMLTQGSFSPSSNGRAKVGNLAIPSASDTFQKTAEIPNRTSLSGVPKGINFLSFGKAPLDDSVGKNMASMHSNADSASKLTLLDSLNLPRQDSTGQRKAINPSGCNTVIDRAVIEGQAACSKYQNSNSSSSRLLASVIASSQSSDTLASVNYKDAPNSARKALSLTLFAAKYESKVKTNQSVSSLGLSAEVGKDTNSITIRSSQNDLAKASKILDFLSGDGSKTKL</sequence>
<dbReference type="PANTHER" id="PTHR13119:SF12">
    <property type="entry name" value="PROTEIN SUPPRESSOR OF SABLE"/>
    <property type="match status" value="1"/>
</dbReference>
<feature type="zinc finger region" description="C3H1-type" evidence="2">
    <location>
        <begin position="642"/>
        <end position="669"/>
    </location>
</feature>
<feature type="region of interest" description="Disordered" evidence="3">
    <location>
        <begin position="343"/>
        <end position="391"/>
    </location>
</feature>